<dbReference type="GO" id="GO:0005886">
    <property type="term" value="C:plasma membrane"/>
    <property type="evidence" value="ECO:0007669"/>
    <property type="project" value="UniProtKB-SubCell"/>
</dbReference>
<evidence type="ECO:0000313" key="7">
    <source>
        <dbReference type="EMBL" id="KKM91101.1"/>
    </source>
</evidence>
<feature type="domain" description="Glycosyltransferase 2-like" evidence="6">
    <location>
        <begin position="46"/>
        <end position="235"/>
    </location>
</feature>
<name>A0A0F9LVH3_9ZZZZ</name>
<dbReference type="EMBL" id="LAZR01006581">
    <property type="protein sequence ID" value="KKM91101.1"/>
    <property type="molecule type" value="Genomic_DNA"/>
</dbReference>
<dbReference type="Gene3D" id="3.90.550.10">
    <property type="entry name" value="Spore Coat Polysaccharide Biosynthesis Protein SpsA, Chain A"/>
    <property type="match status" value="1"/>
</dbReference>
<comment type="subcellular location">
    <subcellularLocation>
        <location evidence="1">Cell membrane</location>
    </subcellularLocation>
</comment>
<evidence type="ECO:0000256" key="1">
    <source>
        <dbReference type="ARBA" id="ARBA00004236"/>
    </source>
</evidence>
<evidence type="ECO:0000256" key="4">
    <source>
        <dbReference type="ARBA" id="ARBA00022679"/>
    </source>
</evidence>
<proteinExistence type="predicted"/>
<keyword evidence="2" id="KW-1003">Cell membrane</keyword>
<dbReference type="GO" id="GO:0016757">
    <property type="term" value="F:glycosyltransferase activity"/>
    <property type="evidence" value="ECO:0007669"/>
    <property type="project" value="UniProtKB-KW"/>
</dbReference>
<dbReference type="PANTHER" id="PTHR43646:SF2">
    <property type="entry name" value="GLYCOSYLTRANSFERASE 2-LIKE DOMAIN-CONTAINING PROTEIN"/>
    <property type="match status" value="1"/>
</dbReference>
<dbReference type="PANTHER" id="PTHR43646">
    <property type="entry name" value="GLYCOSYLTRANSFERASE"/>
    <property type="match status" value="1"/>
</dbReference>
<keyword evidence="4" id="KW-0808">Transferase</keyword>
<evidence type="ECO:0000256" key="2">
    <source>
        <dbReference type="ARBA" id="ARBA00022475"/>
    </source>
</evidence>
<evidence type="ECO:0000259" key="6">
    <source>
        <dbReference type="Pfam" id="PF00535"/>
    </source>
</evidence>
<gene>
    <name evidence="7" type="ORF">LCGC14_1231940</name>
</gene>
<dbReference type="Pfam" id="PF00535">
    <property type="entry name" value="Glycos_transf_2"/>
    <property type="match status" value="1"/>
</dbReference>
<protein>
    <recommendedName>
        <fullName evidence="6">Glycosyltransferase 2-like domain-containing protein</fullName>
    </recommendedName>
</protein>
<evidence type="ECO:0000256" key="5">
    <source>
        <dbReference type="ARBA" id="ARBA00023136"/>
    </source>
</evidence>
<evidence type="ECO:0000256" key="3">
    <source>
        <dbReference type="ARBA" id="ARBA00022676"/>
    </source>
</evidence>
<organism evidence="7">
    <name type="scientific">marine sediment metagenome</name>
    <dbReference type="NCBI Taxonomy" id="412755"/>
    <lineage>
        <taxon>unclassified sequences</taxon>
        <taxon>metagenomes</taxon>
        <taxon>ecological metagenomes</taxon>
    </lineage>
</organism>
<dbReference type="AlphaFoldDB" id="A0A0F9LVH3"/>
<dbReference type="InterPro" id="IPR001173">
    <property type="entry name" value="Glyco_trans_2-like"/>
</dbReference>
<sequence length="401" mass="44578">MSVNINTIPGINYFDKSDEGILDAIADGMAKNMAAPFLSPSVILTIPAHNEENYIEKCIASIAKQKDPSGLELVMEDFELLILCHNCTDKTYQNAIRMGSIYPTLNLTVLQTKRIEVNNVGAVRRILMRIASSRMILKTGYVAMTDADTLLHPSWLFNLRSYIGSKYGLVCGRITIDTEGLSNGITQILAIKKKYEELRFLINQSVFRDQYEPSPSHCDNSGPNMAVRADVYQEIGGIEPLGFCEDVAFYDKIIWGGYSVRHCPNSIVTTSGRTAARAPWGFGAEISSWDGNQETGPMVEGLDAVLERLKIYSLVGTYALTGGNPQIFSAARLSGIDISKLQSHVVKYGSDRALIHRLEKDLDASETWRHKYPKMEIFSACYELEGYISRSPDIFSQTSLL</sequence>
<keyword evidence="3" id="KW-0328">Glycosyltransferase</keyword>
<dbReference type="SUPFAM" id="SSF53448">
    <property type="entry name" value="Nucleotide-diphospho-sugar transferases"/>
    <property type="match status" value="1"/>
</dbReference>
<dbReference type="InterPro" id="IPR029044">
    <property type="entry name" value="Nucleotide-diphossugar_trans"/>
</dbReference>
<reference evidence="7" key="1">
    <citation type="journal article" date="2015" name="Nature">
        <title>Complex archaea that bridge the gap between prokaryotes and eukaryotes.</title>
        <authorList>
            <person name="Spang A."/>
            <person name="Saw J.H."/>
            <person name="Jorgensen S.L."/>
            <person name="Zaremba-Niedzwiedzka K."/>
            <person name="Martijn J."/>
            <person name="Lind A.E."/>
            <person name="van Eijk R."/>
            <person name="Schleper C."/>
            <person name="Guy L."/>
            <person name="Ettema T.J."/>
        </authorList>
    </citation>
    <scope>NUCLEOTIDE SEQUENCE</scope>
</reference>
<keyword evidence="5" id="KW-0472">Membrane</keyword>
<accession>A0A0F9LVH3</accession>
<comment type="caution">
    <text evidence="7">The sequence shown here is derived from an EMBL/GenBank/DDBJ whole genome shotgun (WGS) entry which is preliminary data.</text>
</comment>